<dbReference type="InterPro" id="IPR001279">
    <property type="entry name" value="Metallo-B-lactamas"/>
</dbReference>
<organism evidence="2 3">
    <name type="scientific">Quisquiliibacterium transsilvanicum</name>
    <dbReference type="NCBI Taxonomy" id="1549638"/>
    <lineage>
        <taxon>Bacteria</taxon>
        <taxon>Pseudomonadati</taxon>
        <taxon>Pseudomonadota</taxon>
        <taxon>Betaproteobacteria</taxon>
        <taxon>Burkholderiales</taxon>
        <taxon>Burkholderiaceae</taxon>
        <taxon>Quisquiliibacterium</taxon>
    </lineage>
</organism>
<dbReference type="AlphaFoldDB" id="A0A7W8M8G4"/>
<sequence length="440" mass="48699">MATRRAPVAVTIFAYQVGFGDCFLLRFEYPGSNRHVLIDFGTTGLPKQAAASRLSAIASDIAEKCSGRLDAVVATHRHADHISGFATRSDGKGPGDLIRSLQPRVVIQPWTEQLDLDPGALSPTLGSRSALQARARSLRDMQEVARHAVELLDRRPGDFPKAVAAQLRFIGEDNLANASAVRNLATMAPRLVHTWHGGPSGLGAILPGVRTHVLGPPTLRQTEAIRRQRSRDPEEYWQLDSGPSAWWRLQLRRFSDQALAPGEREPLFPEFVARRASKLPMSARWLAWRLQNAEAEQTLEIVRTLDRQMNNTSLILLFETPAGKLLFPGDAQIESWQYALSNPKYRALLEDVGLYKVGHHGSLNATPRSLYAQFARRGNRKTPGRLKTLLSTLPGKHGSVGARTEVPRATLLSELSASSELHSTHTLPPDRLYEEIRLEA</sequence>
<keyword evidence="3" id="KW-1185">Reference proteome</keyword>
<dbReference type="Pfam" id="PF00753">
    <property type="entry name" value="Lactamase_B"/>
    <property type="match status" value="1"/>
</dbReference>
<feature type="domain" description="Metallo-beta-lactamase" evidence="1">
    <location>
        <begin position="17"/>
        <end position="85"/>
    </location>
</feature>
<name>A0A7W8M8G4_9BURK</name>
<dbReference type="InterPro" id="IPR036866">
    <property type="entry name" value="RibonucZ/Hydroxyglut_hydro"/>
</dbReference>
<dbReference type="Gene3D" id="3.60.15.10">
    <property type="entry name" value="Ribonuclease Z/Hydroxyacylglutathione hydrolase-like"/>
    <property type="match status" value="2"/>
</dbReference>
<accession>A0A7W8M8G4</accession>
<comment type="caution">
    <text evidence="2">The sequence shown here is derived from an EMBL/GenBank/DDBJ whole genome shotgun (WGS) entry which is preliminary data.</text>
</comment>
<dbReference type="EMBL" id="JACHGB010000004">
    <property type="protein sequence ID" value="MBB5271961.1"/>
    <property type="molecule type" value="Genomic_DNA"/>
</dbReference>
<dbReference type="RefSeq" id="WP_183966913.1">
    <property type="nucleotide sequence ID" value="NZ_BAABEW010000023.1"/>
</dbReference>
<gene>
    <name evidence="2" type="ORF">HNQ70_001975</name>
</gene>
<protein>
    <recommendedName>
        <fullName evidence="1">Metallo-beta-lactamase domain-containing protein</fullName>
    </recommendedName>
</protein>
<proteinExistence type="predicted"/>
<dbReference type="PANTHER" id="PTHR30619:SF1">
    <property type="entry name" value="RECOMBINATION PROTEIN 2"/>
    <property type="match status" value="1"/>
</dbReference>
<dbReference type="SUPFAM" id="SSF56281">
    <property type="entry name" value="Metallo-hydrolase/oxidoreductase"/>
    <property type="match status" value="2"/>
</dbReference>
<dbReference type="Proteomes" id="UP000532440">
    <property type="component" value="Unassembled WGS sequence"/>
</dbReference>
<evidence type="ECO:0000313" key="2">
    <source>
        <dbReference type="EMBL" id="MBB5271961.1"/>
    </source>
</evidence>
<dbReference type="InterPro" id="IPR052159">
    <property type="entry name" value="Competence_DNA_uptake"/>
</dbReference>
<evidence type="ECO:0000259" key="1">
    <source>
        <dbReference type="Pfam" id="PF00753"/>
    </source>
</evidence>
<reference evidence="2 3" key="1">
    <citation type="submission" date="2020-08" db="EMBL/GenBank/DDBJ databases">
        <title>Genomic Encyclopedia of Type Strains, Phase IV (KMG-IV): sequencing the most valuable type-strain genomes for metagenomic binning, comparative biology and taxonomic classification.</title>
        <authorList>
            <person name="Goeker M."/>
        </authorList>
    </citation>
    <scope>NUCLEOTIDE SEQUENCE [LARGE SCALE GENOMIC DNA]</scope>
    <source>
        <strain evidence="2 3">DSM 29781</strain>
    </source>
</reference>
<dbReference type="PANTHER" id="PTHR30619">
    <property type="entry name" value="DNA INTERNALIZATION/COMPETENCE PROTEIN COMEC/REC2"/>
    <property type="match status" value="1"/>
</dbReference>
<evidence type="ECO:0000313" key="3">
    <source>
        <dbReference type="Proteomes" id="UP000532440"/>
    </source>
</evidence>